<dbReference type="GO" id="GO:0140359">
    <property type="term" value="F:ABC-type transporter activity"/>
    <property type="evidence" value="ECO:0007669"/>
    <property type="project" value="InterPro"/>
</dbReference>
<feature type="domain" description="ABC transporter" evidence="10">
    <location>
        <begin position="524"/>
        <end position="774"/>
    </location>
</feature>
<feature type="transmembrane region" description="Helical" evidence="9">
    <location>
        <begin position="1069"/>
        <end position="1088"/>
    </location>
</feature>
<accession>H3GKW6</accession>
<feature type="transmembrane region" description="Helical" evidence="9">
    <location>
        <begin position="462"/>
        <end position="481"/>
    </location>
</feature>
<dbReference type="GO" id="GO:0016887">
    <property type="term" value="F:ATP hydrolysis activity"/>
    <property type="evidence" value="ECO:0007669"/>
    <property type="project" value="InterPro"/>
</dbReference>
<dbReference type="SUPFAM" id="SSF52540">
    <property type="entry name" value="P-loop containing nucleoside triphosphate hydrolases"/>
    <property type="match status" value="2"/>
</dbReference>
<feature type="transmembrane region" description="Helical" evidence="9">
    <location>
        <begin position="991"/>
        <end position="1013"/>
    </location>
</feature>
<dbReference type="InterPro" id="IPR017871">
    <property type="entry name" value="ABC_transporter-like_CS"/>
</dbReference>
<reference evidence="11" key="2">
    <citation type="submission" date="2015-06" db="UniProtKB">
        <authorList>
            <consortium name="EnsemblProtists"/>
        </authorList>
    </citation>
    <scope>IDENTIFICATION</scope>
    <source>
        <strain evidence="11">Pr102</strain>
    </source>
</reference>
<evidence type="ECO:0000256" key="3">
    <source>
        <dbReference type="ARBA" id="ARBA00022448"/>
    </source>
</evidence>
<dbReference type="InterPro" id="IPR027417">
    <property type="entry name" value="P-loop_NTPase"/>
</dbReference>
<dbReference type="GO" id="GO:0055085">
    <property type="term" value="P:transmembrane transport"/>
    <property type="evidence" value="ECO:0000318"/>
    <property type="project" value="GO_Central"/>
</dbReference>
<protein>
    <recommendedName>
        <fullName evidence="10">ABC transporter domain-containing protein</fullName>
    </recommendedName>
</protein>
<evidence type="ECO:0000313" key="11">
    <source>
        <dbReference type="EnsemblProtists" id="Phyra76962"/>
    </source>
</evidence>
<keyword evidence="3" id="KW-0813">Transport</keyword>
<dbReference type="Pfam" id="PF01061">
    <property type="entry name" value="ABC2_membrane"/>
    <property type="match status" value="2"/>
</dbReference>
<feature type="transmembrane region" description="Helical" evidence="9">
    <location>
        <begin position="282"/>
        <end position="304"/>
    </location>
</feature>
<dbReference type="GO" id="GO:0022857">
    <property type="term" value="F:transmembrane transporter activity"/>
    <property type="evidence" value="ECO:0000318"/>
    <property type="project" value="GO_Central"/>
</dbReference>
<dbReference type="VEuPathDB" id="FungiDB:KRP23_3110"/>
<dbReference type="InterPro" id="IPR003439">
    <property type="entry name" value="ABC_transporter-like_ATP-bd"/>
</dbReference>
<name>H3GKW6_PHYRM</name>
<dbReference type="InParanoid" id="H3GKW6"/>
<evidence type="ECO:0000256" key="4">
    <source>
        <dbReference type="ARBA" id="ARBA00022692"/>
    </source>
</evidence>
<dbReference type="InterPro" id="IPR013525">
    <property type="entry name" value="ABC2_TM"/>
</dbReference>
<dbReference type="PANTHER" id="PTHR48042">
    <property type="entry name" value="ABC TRANSPORTER G FAMILY MEMBER 11"/>
    <property type="match status" value="1"/>
</dbReference>
<dbReference type="PROSITE" id="PS50893">
    <property type="entry name" value="ABC_TRANSPORTER_2"/>
    <property type="match status" value="2"/>
</dbReference>
<dbReference type="Pfam" id="PF19055">
    <property type="entry name" value="ABC2_membrane_7"/>
    <property type="match status" value="2"/>
</dbReference>
<dbReference type="Proteomes" id="UP000005238">
    <property type="component" value="Unassembled WGS sequence"/>
</dbReference>
<comment type="subcellular location">
    <subcellularLocation>
        <location evidence="1">Membrane</location>
        <topology evidence="1">Multi-pass membrane protein</topology>
    </subcellularLocation>
</comment>
<proteinExistence type="inferred from homology"/>
<feature type="transmembrane region" description="Helical" evidence="9">
    <location>
        <begin position="356"/>
        <end position="377"/>
    </location>
</feature>
<dbReference type="AlphaFoldDB" id="H3GKW6"/>
<keyword evidence="4 9" id="KW-0812">Transmembrane</keyword>
<evidence type="ECO:0000256" key="1">
    <source>
        <dbReference type="ARBA" id="ARBA00004141"/>
    </source>
</evidence>
<dbReference type="SMART" id="SM00382">
    <property type="entry name" value="AAA"/>
    <property type="match status" value="2"/>
</dbReference>
<feature type="transmembrane region" description="Helical" evidence="9">
    <location>
        <begin position="856"/>
        <end position="877"/>
    </location>
</feature>
<dbReference type="HOGENOM" id="CLU_268485_0_0_1"/>
<dbReference type="InterPro" id="IPR043926">
    <property type="entry name" value="ABCG_dom"/>
</dbReference>
<feature type="transmembrane region" description="Helical" evidence="9">
    <location>
        <begin position="963"/>
        <end position="984"/>
    </location>
</feature>
<dbReference type="PROSITE" id="PS00211">
    <property type="entry name" value="ABC_TRANSPORTER_1"/>
    <property type="match status" value="2"/>
</dbReference>
<dbReference type="GO" id="GO:0005524">
    <property type="term" value="F:ATP binding"/>
    <property type="evidence" value="ECO:0007669"/>
    <property type="project" value="UniProtKB-KW"/>
</dbReference>
<feature type="transmembrane region" description="Helical" evidence="9">
    <location>
        <begin position="889"/>
        <end position="911"/>
    </location>
</feature>
<organism evidence="11 12">
    <name type="scientific">Phytophthora ramorum</name>
    <name type="common">Sudden oak death agent</name>
    <dbReference type="NCBI Taxonomy" id="164328"/>
    <lineage>
        <taxon>Eukaryota</taxon>
        <taxon>Sar</taxon>
        <taxon>Stramenopiles</taxon>
        <taxon>Oomycota</taxon>
        <taxon>Peronosporomycetes</taxon>
        <taxon>Peronosporales</taxon>
        <taxon>Peronosporaceae</taxon>
        <taxon>Phytophthora</taxon>
    </lineage>
</organism>
<evidence type="ECO:0000256" key="6">
    <source>
        <dbReference type="ARBA" id="ARBA00022840"/>
    </source>
</evidence>
<dbReference type="eggNOG" id="KOG0061">
    <property type="taxonomic scope" value="Eukaryota"/>
</dbReference>
<evidence type="ECO:0000256" key="7">
    <source>
        <dbReference type="ARBA" id="ARBA00022989"/>
    </source>
</evidence>
<dbReference type="GO" id="GO:0005886">
    <property type="term" value="C:plasma membrane"/>
    <property type="evidence" value="ECO:0000318"/>
    <property type="project" value="GO_Central"/>
</dbReference>
<reference evidence="12" key="1">
    <citation type="journal article" date="2006" name="Science">
        <title>Phytophthora genome sequences uncover evolutionary origins and mechanisms of pathogenesis.</title>
        <authorList>
            <person name="Tyler B.M."/>
            <person name="Tripathy S."/>
            <person name="Zhang X."/>
            <person name="Dehal P."/>
            <person name="Jiang R.H."/>
            <person name="Aerts A."/>
            <person name="Arredondo F.D."/>
            <person name="Baxter L."/>
            <person name="Bensasson D."/>
            <person name="Beynon J.L."/>
            <person name="Chapman J."/>
            <person name="Damasceno C.M."/>
            <person name="Dorrance A.E."/>
            <person name="Dou D."/>
            <person name="Dickerman A.W."/>
            <person name="Dubchak I.L."/>
            <person name="Garbelotto M."/>
            <person name="Gijzen M."/>
            <person name="Gordon S.G."/>
            <person name="Govers F."/>
            <person name="Grunwald N.J."/>
            <person name="Huang W."/>
            <person name="Ivors K.L."/>
            <person name="Jones R.W."/>
            <person name="Kamoun S."/>
            <person name="Krampis K."/>
            <person name="Lamour K.H."/>
            <person name="Lee M.K."/>
            <person name="McDonald W.H."/>
            <person name="Medina M."/>
            <person name="Meijer H.J."/>
            <person name="Nordberg E.K."/>
            <person name="Maclean D.J."/>
            <person name="Ospina-Giraldo M.D."/>
            <person name="Morris P.F."/>
            <person name="Phuntumart V."/>
            <person name="Putnam N.H."/>
            <person name="Rash S."/>
            <person name="Rose J.K."/>
            <person name="Sakihama Y."/>
            <person name="Salamov A.A."/>
            <person name="Savidor A."/>
            <person name="Scheuring C.F."/>
            <person name="Smith B.M."/>
            <person name="Sobral B.W."/>
            <person name="Terry A."/>
            <person name="Torto-Alalibo T.A."/>
            <person name="Win J."/>
            <person name="Xu Z."/>
            <person name="Zhang H."/>
            <person name="Grigoriev I.V."/>
            <person name="Rokhsar D.S."/>
            <person name="Boore J.L."/>
        </authorList>
    </citation>
    <scope>NUCLEOTIDE SEQUENCE [LARGE SCALE GENOMIC DNA]</scope>
    <source>
        <strain evidence="12">Pr102</strain>
    </source>
</reference>
<dbReference type="CDD" id="cd03213">
    <property type="entry name" value="ABCG_EPDR"/>
    <property type="match status" value="2"/>
</dbReference>
<dbReference type="Gene3D" id="3.40.50.300">
    <property type="entry name" value="P-loop containing nucleotide triphosphate hydrolases"/>
    <property type="match status" value="2"/>
</dbReference>
<dbReference type="FunFam" id="3.40.50.300:FF:003749">
    <property type="entry name" value="Uncharacterized protein"/>
    <property type="match status" value="2"/>
</dbReference>
<dbReference type="EMBL" id="DS566018">
    <property type="status" value="NOT_ANNOTATED_CDS"/>
    <property type="molecule type" value="Genomic_DNA"/>
</dbReference>
<dbReference type="VEuPathDB" id="FungiDB:KRP22_8194"/>
<keyword evidence="5" id="KW-0547">Nucleotide-binding</keyword>
<feature type="domain" description="ABC transporter" evidence="10">
    <location>
        <begin position="12"/>
        <end position="253"/>
    </location>
</feature>
<keyword evidence="7 9" id="KW-1133">Transmembrane helix</keyword>
<dbReference type="Pfam" id="PF00005">
    <property type="entry name" value="ABC_tran"/>
    <property type="match status" value="2"/>
</dbReference>
<dbReference type="InterPro" id="IPR052215">
    <property type="entry name" value="Plant_ABCG"/>
</dbReference>
<evidence type="ECO:0000259" key="10">
    <source>
        <dbReference type="PROSITE" id="PS50893"/>
    </source>
</evidence>
<sequence length="1095" mass="119888">MTFSWSNLCYTVNTKKKTPTHPDGKKTILTSVTGRCAPGELTAVMGPSGSGKTTLLDILADRIGSGTIQGDIALNGAARDIKTFRAVSSYVAQEDSLLGSFTVLETLEMAANLSLPSSISRREVVERVQNVIDEMGLRVCEHALVGDMFRKGISGGQKRRLSIAIELLSEPSILLLDEPTSGLDSASTYNVMKFVTRLCKENMTVICTIHQPSSLVYDMFTNVAILTAGQTVYFGPRVDMLPHFASLGYVCPEHEDPAEHYISIANTDFEGHGDISLLVSGYAASPVAAPFLVFMSVAVLPFFIEQRAVFLRERANSGLNVFSFALANFIATLPGIFVIALVSTLLVVLLSGLNGFWYFLLNLFLSLVVAESLMHVIGAAVPHYIIGIALGAGIYGMFMLCEGFMVPKDVIPDYWIWAYYIAFHSYSFKSFVYEHFIHVDTPAAKAILARLNLEDVDTPQNMIILACYAIGLELIFTFILYKFHTGLNIQMDLPTLNPSTQTSAKSSASFAGKPTRMTSNPFTLSWSNLCYTVNTKKKTPMHPDGKKTILTSVTGRCAPGELTAVMGPSGSGKTTLLDILADRIGSGTIQGDIALNGAARDIKTFRAVSSYVAQEDSLLGSFTVLETLEMAANLSLPSSISHREVVERVQNVIDEMGLRVCEHALVGDMFRKGISGGQKRRLSIAIELLSEPSILLLDEPTSGLDSASTYNVMKFVTRLCKENMTVICTIHQPSSLVYDMFTNVVILTAGQTVYFGPRVDMLPHFASLGYVCPEHEDPAEHYISIANTDFEGHGDISLLVSGYAASPVAARIQEAIQTDSTSLPAARATERVPNSPLRQLVVLLKRNSLDNLRNPGIFWVRLVMYTALSAMMGTMFLSTNDGITAHDQVYLLTYANCFLVFMSIAVLPFFIEQRAVFLRERTNSNLNVFSYVIANFLGALPGIFLIALTSTLLVGYLADLNSYGVFLLTIFLSLVVAESLMHLVAACVAHFIIGMALGAAIFGWFILCMGLFVPRPAIPGYWIWAHYLGFLSYGFEALMHNQFHTDSDPAAQYILDRFGMANVHLGRDLAILGSNAVAFEIIFAWVLFKFHTGRR</sequence>
<feature type="transmembrane region" description="Helical" evidence="9">
    <location>
        <begin position="932"/>
        <end position="957"/>
    </location>
</feature>
<keyword evidence="12" id="KW-1185">Reference proteome</keyword>
<comment type="similarity">
    <text evidence="2">Belongs to the ABC transporter superfamily. ABCG family. Eye pigment precursor importer (TC 3.A.1.204) subfamily.</text>
</comment>
<dbReference type="OMA" id="DTHGMAM"/>
<feature type="transmembrane region" description="Helical" evidence="9">
    <location>
        <begin position="384"/>
        <end position="405"/>
    </location>
</feature>
<keyword evidence="6" id="KW-0067">ATP-binding</keyword>
<evidence type="ECO:0000256" key="9">
    <source>
        <dbReference type="SAM" id="Phobius"/>
    </source>
</evidence>
<dbReference type="InterPro" id="IPR003593">
    <property type="entry name" value="AAA+_ATPase"/>
</dbReference>
<dbReference type="VEuPathDB" id="FungiDB:KRP23_3111"/>
<evidence type="ECO:0000256" key="8">
    <source>
        <dbReference type="ARBA" id="ARBA00023136"/>
    </source>
</evidence>
<evidence type="ECO:0000256" key="5">
    <source>
        <dbReference type="ARBA" id="ARBA00022741"/>
    </source>
</evidence>
<feature type="transmembrane region" description="Helical" evidence="9">
    <location>
        <begin position="325"/>
        <end position="350"/>
    </location>
</feature>
<keyword evidence="8 9" id="KW-0472">Membrane</keyword>
<dbReference type="VEuPathDB" id="FungiDB:KRP22_8190"/>
<dbReference type="EnsemblProtists" id="Phyra76962">
    <property type="protein sequence ID" value="Phyra76962"/>
    <property type="gene ID" value="Phyra76962"/>
</dbReference>
<dbReference type="VEuPathDB" id="FungiDB:KRP22_4734"/>
<dbReference type="PANTHER" id="PTHR48042:SF11">
    <property type="entry name" value="ABC TRANSPORTER G FAMILY MEMBER 11"/>
    <property type="match status" value="1"/>
</dbReference>
<evidence type="ECO:0000256" key="2">
    <source>
        <dbReference type="ARBA" id="ARBA00005814"/>
    </source>
</evidence>
<evidence type="ECO:0000313" key="12">
    <source>
        <dbReference type="Proteomes" id="UP000005238"/>
    </source>
</evidence>